<dbReference type="AlphaFoldDB" id="N9R2J9"/>
<dbReference type="Proteomes" id="UP000013009">
    <property type="component" value="Unassembled WGS sequence"/>
</dbReference>
<reference evidence="2 3" key="1">
    <citation type="submission" date="2013-02" db="EMBL/GenBank/DDBJ databases">
        <title>The Genome Sequence of Acinetobacter sp. NIPH 1859.</title>
        <authorList>
            <consortium name="The Broad Institute Genome Sequencing Platform"/>
            <consortium name="The Broad Institute Genome Sequencing Center for Infectious Disease"/>
            <person name="Cerqueira G."/>
            <person name="Feldgarden M."/>
            <person name="Courvalin P."/>
            <person name="Perichon B."/>
            <person name="Grillot-Courvalin C."/>
            <person name="Clermont D."/>
            <person name="Rocha E."/>
            <person name="Yoon E.-J."/>
            <person name="Nemec A."/>
            <person name="Walker B."/>
            <person name="Young S.K."/>
            <person name="Zeng Q."/>
            <person name="Gargeya S."/>
            <person name="Fitzgerald M."/>
            <person name="Haas B."/>
            <person name="Abouelleil A."/>
            <person name="Alvarado L."/>
            <person name="Arachchi H.M."/>
            <person name="Berlin A.M."/>
            <person name="Chapman S.B."/>
            <person name="Dewar J."/>
            <person name="Goldberg J."/>
            <person name="Griggs A."/>
            <person name="Gujja S."/>
            <person name="Hansen M."/>
            <person name="Howarth C."/>
            <person name="Imamovic A."/>
            <person name="Larimer J."/>
            <person name="McCowan C."/>
            <person name="Murphy C."/>
            <person name="Neiman D."/>
            <person name="Pearson M."/>
            <person name="Priest M."/>
            <person name="Roberts A."/>
            <person name="Saif S."/>
            <person name="Shea T."/>
            <person name="Sisk P."/>
            <person name="Sykes S."/>
            <person name="Wortman J."/>
            <person name="Nusbaum C."/>
            <person name="Birren B."/>
        </authorList>
    </citation>
    <scope>NUCLEOTIDE SEQUENCE [LARGE SCALE GENOMIC DNA]</scope>
    <source>
        <strain evidence="2 3">NIPH 1859</strain>
    </source>
</reference>
<dbReference type="RefSeq" id="WP_005275526.1">
    <property type="nucleotide sequence ID" value="NZ_KB850195.1"/>
</dbReference>
<accession>N9R2J9</accession>
<evidence type="ECO:0000313" key="3">
    <source>
        <dbReference type="Proteomes" id="UP000013009"/>
    </source>
</evidence>
<feature type="transmembrane region" description="Helical" evidence="1">
    <location>
        <begin position="56"/>
        <end position="75"/>
    </location>
</feature>
<keyword evidence="1" id="KW-0472">Membrane</keyword>
<comment type="caution">
    <text evidence="2">The sequence shown here is derived from an EMBL/GenBank/DDBJ whole genome shotgun (WGS) entry which is preliminary data.</text>
</comment>
<organism evidence="2 3">
    <name type="scientific">Acinetobacter colistiniresistens</name>
    <dbReference type="NCBI Taxonomy" id="280145"/>
    <lineage>
        <taxon>Bacteria</taxon>
        <taxon>Pseudomonadati</taxon>
        <taxon>Pseudomonadota</taxon>
        <taxon>Gammaproteobacteria</taxon>
        <taxon>Moraxellales</taxon>
        <taxon>Moraxellaceae</taxon>
        <taxon>Acinetobacter</taxon>
    </lineage>
</organism>
<dbReference type="PATRIC" id="fig|1217695.3.peg.2859"/>
<evidence type="ECO:0000313" key="2">
    <source>
        <dbReference type="EMBL" id="ENX33377.1"/>
    </source>
</evidence>
<keyword evidence="1" id="KW-0812">Transmembrane</keyword>
<name>N9R2J9_9GAMM</name>
<feature type="transmembrane region" description="Helical" evidence="1">
    <location>
        <begin position="17"/>
        <end position="36"/>
    </location>
</feature>
<sequence>MEKQNQLTVVEKNGRTYLVRGSVLGGVLTALAMSNANAKLELDPASFIGDIGVAETFGIAIGIAILGFVAVMALVKKSRGAVK</sequence>
<proteinExistence type="predicted"/>
<evidence type="ECO:0000256" key="1">
    <source>
        <dbReference type="SAM" id="Phobius"/>
    </source>
</evidence>
<keyword evidence="1" id="KW-1133">Transmembrane helix</keyword>
<dbReference type="HOGENOM" id="CLU_2534983_0_0_6"/>
<gene>
    <name evidence="2" type="ORF">F889_02927</name>
</gene>
<dbReference type="EMBL" id="APRZ01000018">
    <property type="protein sequence ID" value="ENX33377.1"/>
    <property type="molecule type" value="Genomic_DNA"/>
</dbReference>
<protein>
    <submittedName>
        <fullName evidence="2">Uncharacterized protein</fullName>
    </submittedName>
</protein>
<keyword evidence="3" id="KW-1185">Reference proteome</keyword>